<evidence type="ECO:0000313" key="4">
    <source>
        <dbReference type="Proteomes" id="UP001497457"/>
    </source>
</evidence>
<feature type="compositionally biased region" description="Polar residues" evidence="2">
    <location>
        <begin position="333"/>
        <end position="343"/>
    </location>
</feature>
<evidence type="ECO:0008006" key="5">
    <source>
        <dbReference type="Google" id="ProtNLM"/>
    </source>
</evidence>
<evidence type="ECO:0000256" key="2">
    <source>
        <dbReference type="SAM" id="MobiDB-lite"/>
    </source>
</evidence>
<dbReference type="Pfam" id="PF04484">
    <property type="entry name" value="QWRF"/>
    <property type="match status" value="1"/>
</dbReference>
<reference evidence="3" key="1">
    <citation type="submission" date="2024-10" db="EMBL/GenBank/DDBJ databases">
        <authorList>
            <person name="Ryan C."/>
        </authorList>
    </citation>
    <scope>NUCLEOTIDE SEQUENCE [LARGE SCALE GENOMIC DNA]</scope>
</reference>
<sequence>MPSTMVDATAATPPLDLTGRRPAALSDANANAGATPPKSKTVASRYLTPPTAKSPPAASAERPRLAPPCAVAVASCGSAATTTRTLAVAFQSPTYSLKTTRARSGSPAAAAPAATPTPEKKRSGTGSAPRTAARSKVSDATQNTYRWPPPSSATAPLRGVHGGRSALAATKIPERSAPNKKQSAAAAARRASVDGGANEYLLAMSSDDTDSASSSGGSGDGGAAAPPRRSVGSGPRPSPKSVAAVMTSSSARFTRDSMGTRSDRFSYTATASPSRASGTASPAPVKKRSLFNGFLSSPFGRSSPSKPATRSSFSRTASPSPGRRTTEVPGSAGNMQGTASSTGCGFDGDTKPKPPAAIKAEEEHQLRLLYTRELQWRFANAQAGAALSLQTMAAEKTLSGAWIAILRTRKLVAIRKMQLQLLRNSCKLIAVLRGQMKYLEEWSFLERDYAYSLSGTTQALNATVLRLPVSNGAMADIQGIKNALCAAVDVMHPIGNSTSTQLPKLARTKVLVSQLSRVFIQEHILIAQCRDLLSTLASMHVKYSSLQAQRIQINQRRRQHFQ</sequence>
<feature type="region of interest" description="Disordered" evidence="2">
    <location>
        <begin position="1"/>
        <end position="63"/>
    </location>
</feature>
<evidence type="ECO:0000256" key="1">
    <source>
        <dbReference type="ARBA" id="ARBA00010016"/>
    </source>
</evidence>
<feature type="compositionally biased region" description="Polar residues" evidence="2">
    <location>
        <begin position="299"/>
        <end position="319"/>
    </location>
</feature>
<dbReference type="Proteomes" id="UP001497457">
    <property type="component" value="Chromosome 7b"/>
</dbReference>
<evidence type="ECO:0000313" key="3">
    <source>
        <dbReference type="EMBL" id="CAL5077588.1"/>
    </source>
</evidence>
<feature type="compositionally biased region" description="Polar residues" evidence="2">
    <location>
        <begin position="246"/>
        <end position="280"/>
    </location>
</feature>
<dbReference type="PANTHER" id="PTHR31807">
    <property type="entry name" value="AUGMIN FAMILY MEMBER"/>
    <property type="match status" value="1"/>
</dbReference>
<dbReference type="InterPro" id="IPR007573">
    <property type="entry name" value="QWRF"/>
</dbReference>
<dbReference type="EMBL" id="OZ075117">
    <property type="protein sequence ID" value="CAL5077588.1"/>
    <property type="molecule type" value="Genomic_DNA"/>
</dbReference>
<organism evidence="3 4">
    <name type="scientific">Urochloa decumbens</name>
    <dbReference type="NCBI Taxonomy" id="240449"/>
    <lineage>
        <taxon>Eukaryota</taxon>
        <taxon>Viridiplantae</taxon>
        <taxon>Streptophyta</taxon>
        <taxon>Embryophyta</taxon>
        <taxon>Tracheophyta</taxon>
        <taxon>Spermatophyta</taxon>
        <taxon>Magnoliopsida</taxon>
        <taxon>Liliopsida</taxon>
        <taxon>Poales</taxon>
        <taxon>Poaceae</taxon>
        <taxon>PACMAD clade</taxon>
        <taxon>Panicoideae</taxon>
        <taxon>Panicodae</taxon>
        <taxon>Paniceae</taxon>
        <taxon>Melinidinae</taxon>
        <taxon>Urochloa</taxon>
    </lineage>
</organism>
<proteinExistence type="inferred from homology"/>
<keyword evidence="4" id="KW-1185">Reference proteome</keyword>
<feature type="compositionally biased region" description="Low complexity" evidence="2">
    <location>
        <begin position="48"/>
        <end position="60"/>
    </location>
</feature>
<feature type="compositionally biased region" description="Low complexity" evidence="2">
    <location>
        <begin position="102"/>
        <end position="117"/>
    </location>
</feature>
<name>A0ABC9FL12_9POAL</name>
<dbReference type="PANTHER" id="PTHR31807:SF22">
    <property type="entry name" value="OS07G0115600 PROTEIN"/>
    <property type="match status" value="1"/>
</dbReference>
<feature type="region of interest" description="Disordered" evidence="2">
    <location>
        <begin position="96"/>
        <end position="192"/>
    </location>
</feature>
<feature type="compositionally biased region" description="Low complexity" evidence="2">
    <location>
        <begin position="23"/>
        <end position="34"/>
    </location>
</feature>
<feature type="compositionally biased region" description="Low complexity" evidence="2">
    <location>
        <begin position="223"/>
        <end position="242"/>
    </location>
</feature>
<comment type="similarity">
    <text evidence="1">Belongs to the QWRF family.</text>
</comment>
<dbReference type="AlphaFoldDB" id="A0ABC9FL12"/>
<gene>
    <name evidence="3" type="ORF">URODEC1_LOCUS106722</name>
</gene>
<protein>
    <recommendedName>
        <fullName evidence="5">Protein SNOWY COTYLEDON 3</fullName>
    </recommendedName>
</protein>
<accession>A0ABC9FL12</accession>
<feature type="region of interest" description="Disordered" evidence="2">
    <location>
        <begin position="207"/>
        <end position="355"/>
    </location>
</feature>